<dbReference type="PANTHER" id="PTHR47653:SF1">
    <property type="entry name" value="DELETED IN MALIGNANT BRAIN TUMORS 1 PROTEIN"/>
    <property type="match status" value="1"/>
</dbReference>
<dbReference type="SUPFAM" id="SSF56487">
    <property type="entry name" value="SRCR-like"/>
    <property type="match status" value="4"/>
</dbReference>
<comment type="caution">
    <text evidence="5">Lacks conserved residue(s) required for the propagation of feature annotation.</text>
</comment>
<dbReference type="AlphaFoldDB" id="A0A8B7Y6Z6"/>
<sequence>MRPHDGRVEVFVKGNWSTVCDDDWDAFDAVVICRQLGYNGALMAKGSAAFGQGSGQILLSGLQCTGSEKHLAECLGATLMESNCNHNEDAGVVCYDQRIRLVDGSSTAEGRVEVFADKNWGTVCGDGWSLNNSIVACRQLGFLGATEKVASAAVFGPGDSNVPVLLNEVACTGGENSIFECGLDRRVSGGCSDSDDAGVRCEVDGRVELFLQGDWGTICDDSWNLLNANVVCRQLGFTQAVLFTSFGAGAEEMHILMDEVMCRGDEDSAVECPRTLGSSDCSHAEDVGVHCDNSTTDDIATDRLVDGSDSAEGRVEIFALGTWGTICDDNWDITDANVVCHQAWFSWGCRRSAQRYLWRRYPEDGDITR</sequence>
<feature type="domain" description="SRCR" evidence="6">
    <location>
        <begin position="99"/>
        <end position="202"/>
    </location>
</feature>
<dbReference type="OMA" id="MHILMDE"/>
<dbReference type="KEGG" id="aplc:110978354"/>
<feature type="disulfide bond" evidence="5">
    <location>
        <begin position="33"/>
        <end position="94"/>
    </location>
</feature>
<dbReference type="InterPro" id="IPR001190">
    <property type="entry name" value="SRCR"/>
</dbReference>
<dbReference type="Pfam" id="PF00530">
    <property type="entry name" value="SRCR"/>
    <property type="match status" value="4"/>
</dbReference>
<dbReference type="Gene3D" id="3.10.250.10">
    <property type="entry name" value="SRCR-like domain"/>
    <property type="match status" value="4"/>
</dbReference>
<evidence type="ECO:0000259" key="6">
    <source>
        <dbReference type="PROSITE" id="PS50287"/>
    </source>
</evidence>
<keyword evidence="7" id="KW-1185">Reference proteome</keyword>
<dbReference type="InterPro" id="IPR036772">
    <property type="entry name" value="SRCR-like_dom_sf"/>
</dbReference>
<dbReference type="PROSITE" id="PS50287">
    <property type="entry name" value="SRCR_2"/>
    <property type="match status" value="4"/>
</dbReference>
<dbReference type="Proteomes" id="UP000694845">
    <property type="component" value="Unplaced"/>
</dbReference>
<dbReference type="GO" id="GO:0045217">
    <property type="term" value="P:cell-cell junction maintenance"/>
    <property type="evidence" value="ECO:0007669"/>
    <property type="project" value="TreeGrafter"/>
</dbReference>
<evidence type="ECO:0000256" key="2">
    <source>
        <dbReference type="ARBA" id="ARBA00022737"/>
    </source>
</evidence>
<dbReference type="PRINTS" id="PR00258">
    <property type="entry name" value="SPERACTRCPTR"/>
</dbReference>
<keyword evidence="2" id="KW-0677">Repeat</keyword>
<dbReference type="PROSITE" id="PS00420">
    <property type="entry name" value="SRCR_1"/>
    <property type="match status" value="1"/>
</dbReference>
<keyword evidence="3 5" id="KW-1015">Disulfide bond</keyword>
<feature type="domain" description="SRCR" evidence="6">
    <location>
        <begin position="302"/>
        <end position="342"/>
    </location>
</feature>
<evidence type="ECO:0000256" key="1">
    <source>
        <dbReference type="ARBA" id="ARBA00022729"/>
    </source>
</evidence>
<gene>
    <name evidence="8" type="primary">LOC110978354</name>
</gene>
<protein>
    <submittedName>
        <fullName evidence="8">Deleted in malignant brain tumors 1 protein-like</fullName>
    </submittedName>
</protein>
<dbReference type="GO" id="GO:0016020">
    <property type="term" value="C:membrane"/>
    <property type="evidence" value="ECO:0007669"/>
    <property type="project" value="InterPro"/>
</dbReference>
<feature type="domain" description="SRCR" evidence="6">
    <location>
        <begin position="204"/>
        <end position="292"/>
    </location>
</feature>
<proteinExistence type="predicted"/>
<feature type="disulfide bond" evidence="5">
    <location>
        <begin position="20"/>
        <end position="84"/>
    </location>
</feature>
<name>A0A8B7Y6Z6_ACAPL</name>
<organism evidence="7 8">
    <name type="scientific">Acanthaster planci</name>
    <name type="common">Crown-of-thorns starfish</name>
    <dbReference type="NCBI Taxonomy" id="133434"/>
    <lineage>
        <taxon>Eukaryota</taxon>
        <taxon>Metazoa</taxon>
        <taxon>Echinodermata</taxon>
        <taxon>Eleutherozoa</taxon>
        <taxon>Asterozoa</taxon>
        <taxon>Asteroidea</taxon>
        <taxon>Valvatacea</taxon>
        <taxon>Valvatida</taxon>
        <taxon>Acanthasteridae</taxon>
        <taxon>Acanthaster</taxon>
    </lineage>
</organism>
<feature type="domain" description="SRCR" evidence="6">
    <location>
        <begin position="1"/>
        <end position="95"/>
    </location>
</feature>
<evidence type="ECO:0000256" key="3">
    <source>
        <dbReference type="ARBA" id="ARBA00023157"/>
    </source>
</evidence>
<dbReference type="InterPro" id="IPR053243">
    <property type="entry name" value="SJ_maturation_regulator"/>
</dbReference>
<dbReference type="OrthoDB" id="536948at2759"/>
<dbReference type="GeneID" id="110978354"/>
<reference evidence="8" key="1">
    <citation type="submission" date="2025-08" db="UniProtKB">
        <authorList>
            <consortium name="RefSeq"/>
        </authorList>
    </citation>
    <scope>IDENTIFICATION</scope>
</reference>
<evidence type="ECO:0000256" key="5">
    <source>
        <dbReference type="PROSITE-ProRule" id="PRU00196"/>
    </source>
</evidence>
<feature type="disulfide bond" evidence="5">
    <location>
        <begin position="171"/>
        <end position="181"/>
    </location>
</feature>
<dbReference type="RefSeq" id="XP_022088984.1">
    <property type="nucleotide sequence ID" value="XM_022233292.1"/>
</dbReference>
<dbReference type="PANTHER" id="PTHR47653">
    <property type="entry name" value="PROTEIN BARK BEETLE"/>
    <property type="match status" value="1"/>
</dbReference>
<evidence type="ECO:0000313" key="8">
    <source>
        <dbReference type="RefSeq" id="XP_022088984.1"/>
    </source>
</evidence>
<feature type="disulfide bond" evidence="5">
    <location>
        <begin position="262"/>
        <end position="272"/>
    </location>
</feature>
<keyword evidence="1" id="KW-0732">Signal</keyword>
<dbReference type="FunFam" id="3.10.250.10:FF:000005">
    <property type="entry name" value="Neurotrypsin isoform A"/>
    <property type="match status" value="1"/>
</dbReference>
<feature type="disulfide bond" evidence="5">
    <location>
        <begin position="64"/>
        <end position="74"/>
    </location>
</feature>
<dbReference type="SMART" id="SM00202">
    <property type="entry name" value="SR"/>
    <property type="match status" value="4"/>
</dbReference>
<evidence type="ECO:0000313" key="7">
    <source>
        <dbReference type="Proteomes" id="UP000694845"/>
    </source>
</evidence>
<evidence type="ECO:0000256" key="4">
    <source>
        <dbReference type="ARBA" id="ARBA00023180"/>
    </source>
</evidence>
<accession>A0A8B7Y6Z6</accession>
<dbReference type="FunFam" id="3.10.250.10:FF:000001">
    <property type="entry name" value="Lysyl oxidase 4 isoform X1"/>
    <property type="match status" value="2"/>
</dbReference>
<keyword evidence="4" id="KW-0325">Glycoprotein</keyword>